<accession>A0A6P8BEN7</accession>
<dbReference type="SUPFAM" id="SSF56399">
    <property type="entry name" value="ADP-ribosylation"/>
    <property type="match status" value="1"/>
</dbReference>
<dbReference type="KEGG" id="pgri:PgNI_02814"/>
<dbReference type="GeneID" id="41957782"/>
<keyword evidence="2" id="KW-0732">Signal</keyword>
<dbReference type="AlphaFoldDB" id="A0A6P8BEN7"/>
<keyword evidence="3" id="KW-1185">Reference proteome</keyword>
<protein>
    <submittedName>
        <fullName evidence="4">Uncharacterized protein</fullName>
    </submittedName>
</protein>
<organism evidence="3 4">
    <name type="scientific">Pyricularia grisea</name>
    <name type="common">Crabgrass-specific blast fungus</name>
    <name type="synonym">Magnaporthe grisea</name>
    <dbReference type="NCBI Taxonomy" id="148305"/>
    <lineage>
        <taxon>Eukaryota</taxon>
        <taxon>Fungi</taxon>
        <taxon>Dikarya</taxon>
        <taxon>Ascomycota</taxon>
        <taxon>Pezizomycotina</taxon>
        <taxon>Sordariomycetes</taxon>
        <taxon>Sordariomycetidae</taxon>
        <taxon>Magnaporthales</taxon>
        <taxon>Pyriculariaceae</taxon>
        <taxon>Pyricularia</taxon>
    </lineage>
</organism>
<name>A0A6P8BEN7_PYRGI</name>
<gene>
    <name evidence="4" type="ORF">PgNI_02814</name>
</gene>
<evidence type="ECO:0000313" key="4">
    <source>
        <dbReference type="RefSeq" id="XP_030985607.1"/>
    </source>
</evidence>
<dbReference type="Proteomes" id="UP000515153">
    <property type="component" value="Unplaced"/>
</dbReference>
<dbReference type="RefSeq" id="XP_030985607.1">
    <property type="nucleotide sequence ID" value="XM_031122871.1"/>
</dbReference>
<feature type="signal peptide" evidence="2">
    <location>
        <begin position="1"/>
        <end position="22"/>
    </location>
</feature>
<reference evidence="4" key="2">
    <citation type="submission" date="2019-10" db="EMBL/GenBank/DDBJ databases">
        <authorList>
            <consortium name="NCBI Genome Project"/>
        </authorList>
    </citation>
    <scope>NUCLEOTIDE SEQUENCE</scope>
    <source>
        <strain evidence="4">NI907</strain>
    </source>
</reference>
<reference evidence="4" key="3">
    <citation type="submission" date="2025-08" db="UniProtKB">
        <authorList>
            <consortium name="RefSeq"/>
        </authorList>
    </citation>
    <scope>IDENTIFICATION</scope>
    <source>
        <strain evidence="4">NI907</strain>
    </source>
</reference>
<proteinExistence type="predicted"/>
<evidence type="ECO:0000256" key="1">
    <source>
        <dbReference type="SAM" id="MobiDB-lite"/>
    </source>
</evidence>
<evidence type="ECO:0000256" key="2">
    <source>
        <dbReference type="SAM" id="SignalP"/>
    </source>
</evidence>
<feature type="compositionally biased region" description="Low complexity" evidence="1">
    <location>
        <begin position="350"/>
        <end position="362"/>
    </location>
</feature>
<feature type="chain" id="PRO_5027893447" evidence="2">
    <location>
        <begin position="23"/>
        <end position="381"/>
    </location>
</feature>
<sequence>MHHFCFLSLAILLGHTIDPAFATLSPTKKPEYSPTNAIYVLDFRTPSVIEKCGGFICKDAKGKPSQLPEEKANMELFRLWPSFADAWGYYTNHEAKKGRSINPGYMYEIDRVALNALRDLQPRLKDRTIIASLKWHHISVYEEVGYKMGSWYWEMLHVFFLSFFLIFSNTIVSASVSTTKDLVAGQSLHHRSVPDSQRSGSYLVDLLPPGVLSKCKSFNCHIPDREASIGETVTNGKIDKIPFSGLKLWRNIVDAYQYIVNKFPRQFAYIYHIDGDAIKSTADSCAAIAKISWSNVLGYRLIKNKSFTTVEEPNPQYKATKKDASKKGAGWLKRLFSFRGRKKSEKKCKSTGSAARAGATARAVRRPTGDGQDAVVDCGCS</sequence>
<feature type="region of interest" description="Disordered" evidence="1">
    <location>
        <begin position="341"/>
        <end position="381"/>
    </location>
</feature>
<reference evidence="4" key="1">
    <citation type="journal article" date="2019" name="Mol. Biol. Evol.">
        <title>Blast fungal genomes show frequent chromosomal changes, gene gains and losses, and effector gene turnover.</title>
        <authorList>
            <person name="Gomez Luciano L.B."/>
            <person name="Jason Tsai I."/>
            <person name="Chuma I."/>
            <person name="Tosa Y."/>
            <person name="Chen Y.H."/>
            <person name="Li J.Y."/>
            <person name="Li M.Y."/>
            <person name="Jade Lu M.Y."/>
            <person name="Nakayashiki H."/>
            <person name="Li W.H."/>
        </authorList>
    </citation>
    <scope>NUCLEOTIDE SEQUENCE</scope>
    <source>
        <strain evidence="4">NI907</strain>
    </source>
</reference>
<evidence type="ECO:0000313" key="3">
    <source>
        <dbReference type="Proteomes" id="UP000515153"/>
    </source>
</evidence>